<dbReference type="PANTHER" id="PTHR45364">
    <property type="entry name" value="HISTONE DEACETYLASE 9-RELATED"/>
    <property type="match status" value="1"/>
</dbReference>
<name>A0A6J8B5T7_MYTCO</name>
<organism evidence="18 19">
    <name type="scientific">Mytilus coruscus</name>
    <name type="common">Sea mussel</name>
    <dbReference type="NCBI Taxonomy" id="42192"/>
    <lineage>
        <taxon>Eukaryota</taxon>
        <taxon>Metazoa</taxon>
        <taxon>Spiralia</taxon>
        <taxon>Lophotrochozoa</taxon>
        <taxon>Mollusca</taxon>
        <taxon>Bivalvia</taxon>
        <taxon>Autobranchia</taxon>
        <taxon>Pteriomorphia</taxon>
        <taxon>Mytilida</taxon>
        <taxon>Mytiloidea</taxon>
        <taxon>Mytilidae</taxon>
        <taxon>Mytilinae</taxon>
        <taxon>Mytilus</taxon>
    </lineage>
</organism>
<dbReference type="OrthoDB" id="5232919at2759"/>
<feature type="region of interest" description="Disordered" evidence="16">
    <location>
        <begin position="331"/>
        <end position="357"/>
    </location>
</feature>
<dbReference type="InterPro" id="IPR023801">
    <property type="entry name" value="His_deacetylse_dom"/>
</dbReference>
<evidence type="ECO:0000256" key="4">
    <source>
        <dbReference type="ARBA" id="ARBA00022491"/>
    </source>
</evidence>
<dbReference type="PRINTS" id="PR01270">
    <property type="entry name" value="HDASUPER"/>
</dbReference>
<dbReference type="Gene3D" id="3.40.800.20">
    <property type="entry name" value="Histone deacetylase domain"/>
    <property type="match status" value="1"/>
</dbReference>
<keyword evidence="9 12" id="KW-0805">Transcription regulation</keyword>
<keyword evidence="15" id="KW-0175">Coiled coil</keyword>
<dbReference type="PIRSF" id="PIRSF037911">
    <property type="entry name" value="HDAC_II_euk"/>
    <property type="match status" value="1"/>
</dbReference>
<dbReference type="CDD" id="cd11681">
    <property type="entry name" value="HDAC_classIIa"/>
    <property type="match status" value="1"/>
</dbReference>
<evidence type="ECO:0000256" key="5">
    <source>
        <dbReference type="ARBA" id="ARBA00022723"/>
    </source>
</evidence>
<feature type="binding site" evidence="14">
    <location>
        <position position="611"/>
    </location>
    <ligand>
        <name>Zn(2+)</name>
        <dbReference type="ChEBI" id="CHEBI:29105"/>
    </ligand>
</feature>
<feature type="coiled-coil region" evidence="15">
    <location>
        <begin position="59"/>
        <end position="170"/>
    </location>
</feature>
<dbReference type="FunFam" id="3.40.800.20:FF:000002">
    <property type="entry name" value="Histone deacetylase"/>
    <property type="match status" value="1"/>
</dbReference>
<dbReference type="GO" id="GO:0141221">
    <property type="term" value="F:histone deacetylase activity, hydrolytic mechanism"/>
    <property type="evidence" value="ECO:0007669"/>
    <property type="project" value="UniProtKB-EC"/>
</dbReference>
<accession>A0A6J8B5T7</accession>
<keyword evidence="19" id="KW-1185">Reference proteome</keyword>
<evidence type="ECO:0000256" key="16">
    <source>
        <dbReference type="SAM" id="MobiDB-lite"/>
    </source>
</evidence>
<comment type="function">
    <text evidence="12">Responsible for the deacetylation of lysine residues on the N-terminal part of the core histones (H2A, H2B, H3 and H4). Histone deacetylation gives a tag for epigenetic repression and plays an important role in transcriptional regulation, cell cycle progression and developmental events.</text>
</comment>
<evidence type="ECO:0000256" key="8">
    <source>
        <dbReference type="ARBA" id="ARBA00022853"/>
    </source>
</evidence>
<keyword evidence="6 12" id="KW-0378">Hydrolase</keyword>
<evidence type="ECO:0000256" key="13">
    <source>
        <dbReference type="PIRSR" id="PIRSR037911-1"/>
    </source>
</evidence>
<feature type="compositionally biased region" description="Polar residues" evidence="16">
    <location>
        <begin position="197"/>
        <end position="207"/>
    </location>
</feature>
<evidence type="ECO:0000256" key="15">
    <source>
        <dbReference type="SAM" id="Coils"/>
    </source>
</evidence>
<keyword evidence="4 12" id="KW-0678">Repressor</keyword>
<dbReference type="GO" id="GO:0005634">
    <property type="term" value="C:nucleus"/>
    <property type="evidence" value="ECO:0007669"/>
    <property type="project" value="UniProtKB-SubCell"/>
</dbReference>
<dbReference type="Pfam" id="PF00850">
    <property type="entry name" value="Hist_deacetyl"/>
    <property type="match status" value="1"/>
</dbReference>
<keyword evidence="8 12" id="KW-0156">Chromatin regulator</keyword>
<dbReference type="GO" id="GO:0046872">
    <property type="term" value="F:metal ion binding"/>
    <property type="evidence" value="ECO:0007669"/>
    <property type="project" value="UniProtKB-KW"/>
</dbReference>
<evidence type="ECO:0000256" key="12">
    <source>
        <dbReference type="PIRNR" id="PIRNR037911"/>
    </source>
</evidence>
<dbReference type="EMBL" id="CACVKT020002617">
    <property type="protein sequence ID" value="CAC5378956.1"/>
    <property type="molecule type" value="Genomic_DNA"/>
</dbReference>
<dbReference type="PANTHER" id="PTHR45364:SF13">
    <property type="entry name" value="HISTONE DEACETYLASE"/>
    <property type="match status" value="1"/>
</dbReference>
<dbReference type="SUPFAM" id="SSF52768">
    <property type="entry name" value="Arginase/deacetylase"/>
    <property type="match status" value="1"/>
</dbReference>
<dbReference type="AlphaFoldDB" id="A0A6J8B5T7"/>
<evidence type="ECO:0000256" key="3">
    <source>
        <dbReference type="ARBA" id="ARBA00012111"/>
    </source>
</evidence>
<feature type="domain" description="Histone deacetylase" evidence="17">
    <location>
        <begin position="611"/>
        <end position="925"/>
    </location>
</feature>
<feature type="region of interest" description="Disordered" evidence="16">
    <location>
        <begin position="184"/>
        <end position="305"/>
    </location>
</feature>
<feature type="binding site" evidence="14">
    <location>
        <position position="605"/>
    </location>
    <ligand>
        <name>Zn(2+)</name>
        <dbReference type="ChEBI" id="CHEBI:29105"/>
    </ligand>
</feature>
<keyword evidence="11" id="KW-0539">Nucleus</keyword>
<evidence type="ECO:0000313" key="19">
    <source>
        <dbReference type="Proteomes" id="UP000507470"/>
    </source>
</evidence>
<evidence type="ECO:0000256" key="6">
    <source>
        <dbReference type="ARBA" id="ARBA00022801"/>
    </source>
</evidence>
<dbReference type="InterPro" id="IPR046949">
    <property type="entry name" value="HDAC4/5/7/9"/>
</dbReference>
<feature type="compositionally biased region" description="Basic and acidic residues" evidence="16">
    <location>
        <begin position="217"/>
        <end position="230"/>
    </location>
</feature>
<dbReference type="Gene3D" id="6.10.250.1550">
    <property type="match status" value="1"/>
</dbReference>
<gene>
    <name evidence="18" type="ORF">MCOR_15079</name>
</gene>
<feature type="active site" evidence="13">
    <location>
        <position position="736"/>
    </location>
</feature>
<feature type="binding site" evidence="14">
    <location>
        <position position="684"/>
    </location>
    <ligand>
        <name>Zn(2+)</name>
        <dbReference type="ChEBI" id="CHEBI:29105"/>
    </ligand>
</feature>
<evidence type="ECO:0000256" key="10">
    <source>
        <dbReference type="ARBA" id="ARBA00023163"/>
    </source>
</evidence>
<sequence>MMSSNGGFLNFKYPLVPHESTMEINNHFAHISRKPDINQSPLGSPILERRHPSANMYSNDQLQQQIASLKQQQEFQQRLLVEQFRQQQQQMAQEHEKQLQEHIKVQQVQEHIKMQQHLVMLQKQQEFLQEQQKLQERHRLEKERMEKERLEQLKNKTKNEESAVASSEVKLRLQEFVLTKKHREAAARNSPPFHNWVEQNSPPQSGLSPPFGPHLLGKYDRDDFPLRKTASEPNLKVRSALKQKLESQRRITHSPILRRKDKANFLKRKPLSIDCSSNSDSGPNSPPAGPHALPNGSLASLHSKEDSHSYQMASLYRSVGYHGNDLHLSPSLPNISLGRPPSSSGTNNSSPPHSESELRALEAGRMNMPHPHQAGVPYYPSVPGMEGEIPPHHPAYISTQMKLMEESRSQGKLMSHVSPYNTMPPANTASPTTAETHPSRIHRHKPLGRTQSAPLPLGHPFLQQQNLLLQQQHSQQVKQQIRQAVLHRAGMENVDEETEAKLQQEMRESREQDADDVIVVKESHMEESSSETLKPQQTFPNHPREAIKHRRHHHHRPLARTQSSPLVTFSNLPQQTQESDPTTIRYRYTTGLAYDSIMQKHQCTCNNNSNHPENEGRLHSIWSRLHETGLTSRCERIKSRKASMEELQSCHSEAHTLLYGTNPLNRQRLDPSLFENMRFFLLPCGGIGVDSDTVWNEMHTYIAARTAVGCVVDLSLKVASRELKNGFAVVRPPGHHAESHQPMGFCYFNSVAIAAKQLKEKMKLEKILIVDWDVHHGNSTQQIFYDDPSVLYISIHRHDSGNFFPGTGSIEECGQNKGQGYNVNIAFGGLLTPPMGDAEYLAAFRTIIMPIAREFRPEAVLVSSGFDAAQGHPAPLGGYQVSPACYGHMTRELMSLADGKIVLALEGGYELTAISDAAEMCVKALSGDELPSVQEEELQKPPCAPALETFEEVLKTQAKYWPVVQKYLGTIQYSLMEAQKREMEEADTVSALASLSMVAGKRSSSFEQSEPMEEGES</sequence>
<evidence type="ECO:0000256" key="2">
    <source>
        <dbReference type="ARBA" id="ARBA00007738"/>
    </source>
</evidence>
<dbReference type="InterPro" id="IPR037138">
    <property type="entry name" value="His_deacetylse_dom_sf"/>
</dbReference>
<feature type="binding site" evidence="14">
    <location>
        <position position="603"/>
    </location>
    <ligand>
        <name>Zn(2+)</name>
        <dbReference type="ChEBI" id="CHEBI:29105"/>
    </ligand>
</feature>
<evidence type="ECO:0000256" key="11">
    <source>
        <dbReference type="ARBA" id="ARBA00023242"/>
    </source>
</evidence>
<comment type="subcellular location">
    <subcellularLocation>
        <location evidence="1 12">Nucleus</location>
    </subcellularLocation>
</comment>
<dbReference type="InterPro" id="IPR000286">
    <property type="entry name" value="HDACs"/>
</dbReference>
<dbReference type="EC" id="3.5.1.98" evidence="3 12"/>
<keyword evidence="5 14" id="KW-0479">Metal-binding</keyword>
<reference evidence="18 19" key="1">
    <citation type="submission" date="2020-06" db="EMBL/GenBank/DDBJ databases">
        <authorList>
            <person name="Li R."/>
            <person name="Bekaert M."/>
        </authorList>
    </citation>
    <scope>NUCLEOTIDE SEQUENCE [LARGE SCALE GENOMIC DNA]</scope>
    <source>
        <strain evidence="19">wild</strain>
    </source>
</reference>
<comment type="similarity">
    <text evidence="2 12">Belongs to the histone deacetylase family. HD type 2 subfamily.</text>
</comment>
<feature type="region of interest" description="Disordered" evidence="16">
    <location>
        <begin position="998"/>
        <end position="1017"/>
    </location>
</feature>
<evidence type="ECO:0000256" key="14">
    <source>
        <dbReference type="PIRSR" id="PIRSR037911-2"/>
    </source>
</evidence>
<comment type="catalytic activity">
    <reaction evidence="12">
        <text>N(6)-acetyl-L-lysyl-[histone] + H2O = L-lysyl-[histone] + acetate</text>
        <dbReference type="Rhea" id="RHEA:58196"/>
        <dbReference type="Rhea" id="RHEA-COMP:9845"/>
        <dbReference type="Rhea" id="RHEA-COMP:11338"/>
        <dbReference type="ChEBI" id="CHEBI:15377"/>
        <dbReference type="ChEBI" id="CHEBI:29969"/>
        <dbReference type="ChEBI" id="CHEBI:30089"/>
        <dbReference type="ChEBI" id="CHEBI:61930"/>
        <dbReference type="EC" id="3.5.1.98"/>
    </reaction>
</comment>
<evidence type="ECO:0000259" key="17">
    <source>
        <dbReference type="Pfam" id="PF00850"/>
    </source>
</evidence>
<keyword evidence="10 12" id="KW-0804">Transcription</keyword>
<evidence type="ECO:0000256" key="1">
    <source>
        <dbReference type="ARBA" id="ARBA00004123"/>
    </source>
</evidence>
<dbReference type="Proteomes" id="UP000507470">
    <property type="component" value="Unassembled WGS sequence"/>
</dbReference>
<feature type="compositionally biased region" description="Basic residues" evidence="16">
    <location>
        <begin position="250"/>
        <end position="270"/>
    </location>
</feature>
<feature type="compositionally biased region" description="Low complexity" evidence="16">
    <location>
        <begin position="340"/>
        <end position="353"/>
    </location>
</feature>
<dbReference type="GO" id="GO:0000122">
    <property type="term" value="P:negative regulation of transcription by RNA polymerase II"/>
    <property type="evidence" value="ECO:0007669"/>
    <property type="project" value="InterPro"/>
</dbReference>
<keyword evidence="7 14" id="KW-0862">Zinc</keyword>
<dbReference type="InterPro" id="IPR023696">
    <property type="entry name" value="Ureohydrolase_dom_sf"/>
</dbReference>
<protein>
    <recommendedName>
        <fullName evidence="3 12">Histone deacetylase</fullName>
        <ecNumber evidence="3 12">3.5.1.98</ecNumber>
    </recommendedName>
</protein>
<evidence type="ECO:0000256" key="9">
    <source>
        <dbReference type="ARBA" id="ARBA00023015"/>
    </source>
</evidence>
<evidence type="ECO:0000256" key="7">
    <source>
        <dbReference type="ARBA" id="ARBA00022833"/>
    </source>
</evidence>
<dbReference type="CDD" id="cd10164">
    <property type="entry name" value="ClassIIa_HDAC5_Gln-rich-N"/>
    <property type="match status" value="1"/>
</dbReference>
<evidence type="ECO:0000313" key="18">
    <source>
        <dbReference type="EMBL" id="CAC5378956.1"/>
    </source>
</evidence>
<proteinExistence type="inferred from homology"/>